<sequence length="409" mass="42853">MPTRDPLTRRACHGEAPGRAHATSDRHELLTRVLPALADSVRAGSRGREEQRTLPYREMQAFRDSGLGSLRVPVALGGAGGSIADVVRTVVRLAAADSNVAQATRPHFVHVERLLEPDVPDAARRLRAVRGVLIGEATSERTGSRPFDVGTRLRHTGGRLLLTGEKHYATGGLFATHLTVLARDEDDRPVWVLVPADAPGIELWDDWEGMGQRLTATGSAVFTDVEVDPADVLHAVPGRSGPTVTSSFRALHLAAVAAGIATGAVSDITAFTRANPRTAQTAEAERAAEDPFVQAAVGEAGVLAYTARSVVLSAARALDAAAGHRTPEELAAAAIEVTQAKVAADRAAQGAATIVFDAAGASATLTSAGLDRHWRNARTVASHDPAAHAARTIGDHLLHRTPPPGDGLP</sequence>
<dbReference type="EC" id="1.14.14.21" evidence="9"/>
<dbReference type="InterPro" id="IPR037069">
    <property type="entry name" value="AcylCoA_DH/ox_N_sf"/>
</dbReference>
<evidence type="ECO:0000256" key="12">
    <source>
        <dbReference type="ARBA" id="ARBA00048445"/>
    </source>
</evidence>
<evidence type="ECO:0000256" key="4">
    <source>
        <dbReference type="ARBA" id="ARBA00022741"/>
    </source>
</evidence>
<comment type="similarity">
    <text evidence="8">Belongs to the DszC flavin monooxygenase family.</text>
</comment>
<evidence type="ECO:0000256" key="1">
    <source>
        <dbReference type="ARBA" id="ARBA00004496"/>
    </source>
</evidence>
<dbReference type="Proteomes" id="UP001596119">
    <property type="component" value="Unassembled WGS sequence"/>
</dbReference>
<dbReference type="SUPFAM" id="SSF47203">
    <property type="entry name" value="Acyl-CoA dehydrogenase C-terminal domain-like"/>
    <property type="match status" value="1"/>
</dbReference>
<dbReference type="Gene3D" id="1.20.140.10">
    <property type="entry name" value="Butyryl-CoA Dehydrogenase, subunit A, domain 3"/>
    <property type="match status" value="1"/>
</dbReference>
<dbReference type="InterPro" id="IPR009100">
    <property type="entry name" value="AcylCoA_DH/oxidase_NM_dom_sf"/>
</dbReference>
<name>A0ABW1IGF7_9PSEU</name>
<evidence type="ECO:0000256" key="11">
    <source>
        <dbReference type="ARBA" id="ARBA00047859"/>
    </source>
</evidence>
<dbReference type="PANTHER" id="PTHR43884">
    <property type="entry name" value="ACYL-COA DEHYDROGENASE"/>
    <property type="match status" value="1"/>
</dbReference>
<dbReference type="RefSeq" id="WP_379572005.1">
    <property type="nucleotide sequence ID" value="NZ_JBHSQK010000125.1"/>
</dbReference>
<dbReference type="InterPro" id="IPR006091">
    <property type="entry name" value="Acyl-CoA_Oxase/DH_mid-dom"/>
</dbReference>
<evidence type="ECO:0000256" key="5">
    <source>
        <dbReference type="ARBA" id="ARBA00023002"/>
    </source>
</evidence>
<evidence type="ECO:0000313" key="18">
    <source>
        <dbReference type="Proteomes" id="UP001596119"/>
    </source>
</evidence>
<comment type="catalytic activity">
    <reaction evidence="11">
        <text>dibenzothiophene + FMNH2 + O2 = dibenzothiophene 5-oxide + FMN + H2O + H(+)</text>
        <dbReference type="Rhea" id="RHEA:49076"/>
        <dbReference type="ChEBI" id="CHEBI:15377"/>
        <dbReference type="ChEBI" id="CHEBI:15378"/>
        <dbReference type="ChEBI" id="CHEBI:15379"/>
        <dbReference type="ChEBI" id="CHEBI:23681"/>
        <dbReference type="ChEBI" id="CHEBI:23683"/>
        <dbReference type="ChEBI" id="CHEBI:57618"/>
        <dbReference type="ChEBI" id="CHEBI:58210"/>
    </reaction>
</comment>
<protein>
    <recommendedName>
        <fullName evidence="10">Dibenzothiophene monooxygenase</fullName>
        <ecNumber evidence="9">1.14.14.21</ecNumber>
    </recommendedName>
</protein>
<keyword evidence="5" id="KW-0560">Oxidoreductase</keyword>
<evidence type="ECO:0000256" key="10">
    <source>
        <dbReference type="ARBA" id="ARBA00034345"/>
    </source>
</evidence>
<keyword evidence="4" id="KW-0547">Nucleotide-binding</keyword>
<keyword evidence="18" id="KW-1185">Reference proteome</keyword>
<keyword evidence="2" id="KW-0285">Flavoprotein</keyword>
<dbReference type="Gene3D" id="2.40.110.10">
    <property type="entry name" value="Butyryl-CoA Dehydrogenase, subunit A, domain 2"/>
    <property type="match status" value="1"/>
</dbReference>
<comment type="pathway">
    <text evidence="7">Sulfur metabolism; dibenzothiophene degradation.</text>
</comment>
<evidence type="ECO:0000256" key="8">
    <source>
        <dbReference type="ARBA" id="ARBA00034317"/>
    </source>
</evidence>
<dbReference type="Pfam" id="PF02770">
    <property type="entry name" value="Acyl-CoA_dh_M"/>
    <property type="match status" value="1"/>
</dbReference>
<dbReference type="PANTHER" id="PTHR43884:SF12">
    <property type="entry name" value="ISOVALERYL-COA DEHYDROGENASE, MITOCHONDRIAL-RELATED"/>
    <property type="match status" value="1"/>
</dbReference>
<evidence type="ECO:0000259" key="16">
    <source>
        <dbReference type="Pfam" id="PF08028"/>
    </source>
</evidence>
<comment type="caution">
    <text evidence="17">The sequence shown here is derived from an EMBL/GenBank/DDBJ whole genome shotgun (WGS) entry which is preliminary data.</text>
</comment>
<comment type="subcellular location">
    <subcellularLocation>
        <location evidence="1">Cytoplasm</location>
    </subcellularLocation>
</comment>
<comment type="catalytic activity">
    <reaction evidence="13">
        <text>dibenzothiophene + 2 FMNH2 + 2 O2 = dibenzothiophene 5,5-dioxide + 2 FMN + 2 H2O + 2 H(+)</text>
        <dbReference type="Rhea" id="RHEA:49072"/>
        <dbReference type="ChEBI" id="CHEBI:15377"/>
        <dbReference type="ChEBI" id="CHEBI:15378"/>
        <dbReference type="ChEBI" id="CHEBI:15379"/>
        <dbReference type="ChEBI" id="CHEBI:23681"/>
        <dbReference type="ChEBI" id="CHEBI:57618"/>
        <dbReference type="ChEBI" id="CHEBI:58210"/>
        <dbReference type="ChEBI" id="CHEBI:90356"/>
        <dbReference type="EC" id="1.14.14.21"/>
    </reaction>
</comment>
<feature type="region of interest" description="Disordered" evidence="14">
    <location>
        <begin position="1"/>
        <end position="26"/>
    </location>
</feature>
<feature type="domain" description="Acyl-CoA dehydrogenase C-terminal" evidence="16">
    <location>
        <begin position="253"/>
        <end position="383"/>
    </location>
</feature>
<evidence type="ECO:0000256" key="6">
    <source>
        <dbReference type="ARBA" id="ARBA00023033"/>
    </source>
</evidence>
<evidence type="ECO:0000259" key="15">
    <source>
        <dbReference type="Pfam" id="PF02770"/>
    </source>
</evidence>
<evidence type="ECO:0000313" key="17">
    <source>
        <dbReference type="EMBL" id="MFC5952786.1"/>
    </source>
</evidence>
<organism evidence="17 18">
    <name type="scientific">Pseudonocardia lutea</name>
    <dbReference type="NCBI Taxonomy" id="2172015"/>
    <lineage>
        <taxon>Bacteria</taxon>
        <taxon>Bacillati</taxon>
        <taxon>Actinomycetota</taxon>
        <taxon>Actinomycetes</taxon>
        <taxon>Pseudonocardiales</taxon>
        <taxon>Pseudonocardiaceae</taxon>
        <taxon>Pseudonocardia</taxon>
    </lineage>
</organism>
<dbReference type="SUPFAM" id="SSF56645">
    <property type="entry name" value="Acyl-CoA dehydrogenase NM domain-like"/>
    <property type="match status" value="1"/>
</dbReference>
<keyword evidence="6" id="KW-0503">Monooxygenase</keyword>
<dbReference type="InterPro" id="IPR036250">
    <property type="entry name" value="AcylCo_DH-like_C"/>
</dbReference>
<dbReference type="InterPro" id="IPR046373">
    <property type="entry name" value="Acyl-CoA_Oxase/DH_mid-dom_sf"/>
</dbReference>
<dbReference type="PIRSF" id="PIRSF016578">
    <property type="entry name" value="HsaA"/>
    <property type="match status" value="1"/>
</dbReference>
<dbReference type="Gene3D" id="1.10.540.10">
    <property type="entry name" value="Acyl-CoA dehydrogenase/oxidase, N-terminal domain"/>
    <property type="match status" value="1"/>
</dbReference>
<comment type="catalytic activity">
    <reaction evidence="12">
        <text>dibenzothiophene 5-oxide + FMNH2 + O2 = dibenzothiophene 5,5-dioxide + FMN + H2O + H(+)</text>
        <dbReference type="Rhea" id="RHEA:49080"/>
        <dbReference type="ChEBI" id="CHEBI:15377"/>
        <dbReference type="ChEBI" id="CHEBI:15378"/>
        <dbReference type="ChEBI" id="CHEBI:15379"/>
        <dbReference type="ChEBI" id="CHEBI:23683"/>
        <dbReference type="ChEBI" id="CHEBI:57618"/>
        <dbReference type="ChEBI" id="CHEBI:58210"/>
        <dbReference type="ChEBI" id="CHEBI:90356"/>
    </reaction>
</comment>
<evidence type="ECO:0000256" key="2">
    <source>
        <dbReference type="ARBA" id="ARBA00022630"/>
    </source>
</evidence>
<feature type="domain" description="Acyl-CoA oxidase/dehydrogenase middle" evidence="15">
    <location>
        <begin position="138"/>
        <end position="225"/>
    </location>
</feature>
<gene>
    <name evidence="17" type="ORF">ACFQH9_31455</name>
</gene>
<evidence type="ECO:0000256" key="14">
    <source>
        <dbReference type="SAM" id="MobiDB-lite"/>
    </source>
</evidence>
<evidence type="ECO:0000256" key="13">
    <source>
        <dbReference type="ARBA" id="ARBA00049456"/>
    </source>
</evidence>
<dbReference type="InterPro" id="IPR013107">
    <property type="entry name" value="Acyl-CoA_DH_C"/>
</dbReference>
<dbReference type="EMBL" id="JBHSQK010000125">
    <property type="protein sequence ID" value="MFC5952786.1"/>
    <property type="molecule type" value="Genomic_DNA"/>
</dbReference>
<evidence type="ECO:0000256" key="7">
    <source>
        <dbReference type="ARBA" id="ARBA00034307"/>
    </source>
</evidence>
<proteinExistence type="inferred from homology"/>
<accession>A0ABW1IGF7</accession>
<evidence type="ECO:0000256" key="9">
    <source>
        <dbReference type="ARBA" id="ARBA00034328"/>
    </source>
</evidence>
<keyword evidence="3" id="KW-0288">FMN</keyword>
<reference evidence="18" key="1">
    <citation type="journal article" date="2019" name="Int. J. Syst. Evol. Microbiol.">
        <title>The Global Catalogue of Microorganisms (GCM) 10K type strain sequencing project: providing services to taxonomists for standard genome sequencing and annotation.</title>
        <authorList>
            <consortium name="The Broad Institute Genomics Platform"/>
            <consortium name="The Broad Institute Genome Sequencing Center for Infectious Disease"/>
            <person name="Wu L."/>
            <person name="Ma J."/>
        </authorList>
    </citation>
    <scope>NUCLEOTIDE SEQUENCE [LARGE SCALE GENOMIC DNA]</scope>
    <source>
        <strain evidence="18">CGMCC 4.7397</strain>
    </source>
</reference>
<evidence type="ECO:0000256" key="3">
    <source>
        <dbReference type="ARBA" id="ARBA00022643"/>
    </source>
</evidence>
<dbReference type="Pfam" id="PF08028">
    <property type="entry name" value="Acyl-CoA_dh_2"/>
    <property type="match status" value="1"/>
</dbReference>